<dbReference type="OrthoDB" id="2162691at2759"/>
<comment type="similarity">
    <text evidence="2">Belongs to the YSP2 family.</text>
</comment>
<dbReference type="GO" id="GO:0032366">
    <property type="term" value="P:intracellular sterol transport"/>
    <property type="evidence" value="ECO:0007669"/>
    <property type="project" value="TreeGrafter"/>
</dbReference>
<evidence type="ECO:0000256" key="1">
    <source>
        <dbReference type="ARBA" id="ARBA00004167"/>
    </source>
</evidence>
<dbReference type="GO" id="GO:0032541">
    <property type="term" value="C:cortical endoplasmic reticulum"/>
    <property type="evidence" value="ECO:0007669"/>
    <property type="project" value="TreeGrafter"/>
</dbReference>
<keyword evidence="10" id="KW-1185">Reference proteome</keyword>
<feature type="region of interest" description="Disordered" evidence="6">
    <location>
        <begin position="132"/>
        <end position="199"/>
    </location>
</feature>
<protein>
    <recommendedName>
        <fullName evidence="8">VASt domain-containing protein</fullName>
    </recommendedName>
</protein>
<dbReference type="GO" id="GO:0120015">
    <property type="term" value="F:sterol transfer activity"/>
    <property type="evidence" value="ECO:0007669"/>
    <property type="project" value="TreeGrafter"/>
</dbReference>
<dbReference type="PROSITE" id="PS51778">
    <property type="entry name" value="VAST"/>
    <property type="match status" value="1"/>
</dbReference>
<dbReference type="GO" id="GO:0140268">
    <property type="term" value="C:endoplasmic reticulum-plasma membrane contact site"/>
    <property type="evidence" value="ECO:0007669"/>
    <property type="project" value="TreeGrafter"/>
</dbReference>
<feature type="region of interest" description="Disordered" evidence="6">
    <location>
        <begin position="13"/>
        <end position="73"/>
    </location>
</feature>
<evidence type="ECO:0000256" key="3">
    <source>
        <dbReference type="ARBA" id="ARBA00022692"/>
    </source>
</evidence>
<dbReference type="SMART" id="SM00568">
    <property type="entry name" value="GRAM"/>
    <property type="match status" value="1"/>
</dbReference>
<comment type="subcellular location">
    <subcellularLocation>
        <location evidence="1">Membrane</location>
        <topology evidence="1">Single-pass membrane protein</topology>
    </subcellularLocation>
</comment>
<organism evidence="9 10">
    <name type="scientific">Glomus cerebriforme</name>
    <dbReference type="NCBI Taxonomy" id="658196"/>
    <lineage>
        <taxon>Eukaryota</taxon>
        <taxon>Fungi</taxon>
        <taxon>Fungi incertae sedis</taxon>
        <taxon>Mucoromycota</taxon>
        <taxon>Glomeromycotina</taxon>
        <taxon>Glomeromycetes</taxon>
        <taxon>Glomerales</taxon>
        <taxon>Glomeraceae</taxon>
        <taxon>Glomus</taxon>
    </lineage>
</organism>
<dbReference type="GO" id="GO:0005886">
    <property type="term" value="C:plasma membrane"/>
    <property type="evidence" value="ECO:0007669"/>
    <property type="project" value="TreeGrafter"/>
</dbReference>
<dbReference type="Pfam" id="PF16016">
    <property type="entry name" value="VASt"/>
    <property type="match status" value="1"/>
</dbReference>
<dbReference type="PANTHER" id="PTHR23319:SF4">
    <property type="entry name" value="GRAM DOMAIN CONTAINING 1B, ISOFORM E"/>
    <property type="match status" value="1"/>
</dbReference>
<keyword evidence="3 7" id="KW-0812">Transmembrane</keyword>
<dbReference type="Proteomes" id="UP000265703">
    <property type="component" value="Unassembled WGS sequence"/>
</dbReference>
<dbReference type="AlphaFoldDB" id="A0A397SGL3"/>
<accession>A0A397SGL3</accession>
<evidence type="ECO:0000256" key="2">
    <source>
        <dbReference type="ARBA" id="ARBA00006582"/>
    </source>
</evidence>
<dbReference type="PANTHER" id="PTHR23319">
    <property type="entry name" value="GRAM DOMAIN CONTAINING 1B, ISOFORM E"/>
    <property type="match status" value="1"/>
</dbReference>
<comment type="caution">
    <text evidence="9">The sequence shown here is derived from an EMBL/GenBank/DDBJ whole genome shotgun (WGS) entry which is preliminary data.</text>
</comment>
<evidence type="ECO:0000259" key="8">
    <source>
        <dbReference type="PROSITE" id="PS51778"/>
    </source>
</evidence>
<feature type="region of interest" description="Disordered" evidence="6">
    <location>
        <begin position="340"/>
        <end position="390"/>
    </location>
</feature>
<reference evidence="9 10" key="1">
    <citation type="submission" date="2018-06" db="EMBL/GenBank/DDBJ databases">
        <title>Comparative genomics reveals the genomic features of Rhizophagus irregularis, R. cerebriforme, R. diaphanum and Gigaspora rosea, and their symbiotic lifestyle signature.</title>
        <authorList>
            <person name="Morin E."/>
            <person name="San Clemente H."/>
            <person name="Chen E.C.H."/>
            <person name="De La Providencia I."/>
            <person name="Hainaut M."/>
            <person name="Kuo A."/>
            <person name="Kohler A."/>
            <person name="Murat C."/>
            <person name="Tang N."/>
            <person name="Roy S."/>
            <person name="Loubradou J."/>
            <person name="Henrissat B."/>
            <person name="Grigoriev I.V."/>
            <person name="Corradi N."/>
            <person name="Roux C."/>
            <person name="Martin F.M."/>
        </authorList>
    </citation>
    <scope>NUCLEOTIDE SEQUENCE [LARGE SCALE GENOMIC DNA]</scope>
    <source>
        <strain evidence="9 10">DAOM 227022</strain>
    </source>
</reference>
<dbReference type="InterPro" id="IPR011993">
    <property type="entry name" value="PH-like_dom_sf"/>
</dbReference>
<gene>
    <name evidence="9" type="ORF">C1645_785068</name>
</gene>
<evidence type="ECO:0000313" key="9">
    <source>
        <dbReference type="EMBL" id="RIA84039.1"/>
    </source>
</evidence>
<proteinExistence type="inferred from homology"/>
<feature type="domain" description="VASt" evidence="8">
    <location>
        <begin position="405"/>
        <end position="573"/>
    </location>
</feature>
<dbReference type="EMBL" id="QKYT01000522">
    <property type="protein sequence ID" value="RIA84039.1"/>
    <property type="molecule type" value="Genomic_DNA"/>
</dbReference>
<feature type="compositionally biased region" description="Polar residues" evidence="6">
    <location>
        <begin position="51"/>
        <end position="67"/>
    </location>
</feature>
<dbReference type="STRING" id="658196.A0A397SGL3"/>
<feature type="region of interest" description="Disordered" evidence="6">
    <location>
        <begin position="728"/>
        <end position="778"/>
    </location>
</feature>
<evidence type="ECO:0000256" key="4">
    <source>
        <dbReference type="ARBA" id="ARBA00022989"/>
    </source>
</evidence>
<dbReference type="GO" id="GO:0032934">
    <property type="term" value="F:sterol binding"/>
    <property type="evidence" value="ECO:0007669"/>
    <property type="project" value="TreeGrafter"/>
</dbReference>
<dbReference type="GO" id="GO:0005739">
    <property type="term" value="C:mitochondrion"/>
    <property type="evidence" value="ECO:0007669"/>
    <property type="project" value="TreeGrafter"/>
</dbReference>
<evidence type="ECO:0000256" key="5">
    <source>
        <dbReference type="ARBA" id="ARBA00023136"/>
    </source>
</evidence>
<feature type="compositionally biased region" description="Low complexity" evidence="6">
    <location>
        <begin position="147"/>
        <end position="163"/>
    </location>
</feature>
<evidence type="ECO:0000256" key="7">
    <source>
        <dbReference type="SAM" id="Phobius"/>
    </source>
</evidence>
<dbReference type="GO" id="GO:0005789">
    <property type="term" value="C:endoplasmic reticulum membrane"/>
    <property type="evidence" value="ECO:0007669"/>
    <property type="project" value="TreeGrafter"/>
</dbReference>
<dbReference type="CDD" id="cd13220">
    <property type="entry name" value="PH-GRAM_GRAMDC"/>
    <property type="match status" value="1"/>
</dbReference>
<feature type="transmembrane region" description="Helical" evidence="7">
    <location>
        <begin position="645"/>
        <end position="664"/>
    </location>
</feature>
<keyword evidence="5 7" id="KW-0472">Membrane</keyword>
<dbReference type="InterPro" id="IPR004182">
    <property type="entry name" value="GRAM"/>
</dbReference>
<feature type="compositionally biased region" description="Polar residues" evidence="6">
    <location>
        <begin position="340"/>
        <end position="357"/>
    </location>
</feature>
<name>A0A397SGL3_9GLOM</name>
<feature type="compositionally biased region" description="Polar residues" evidence="6">
    <location>
        <begin position="750"/>
        <end position="778"/>
    </location>
</feature>
<dbReference type="Pfam" id="PF02893">
    <property type="entry name" value="GRAM"/>
    <property type="match status" value="1"/>
</dbReference>
<dbReference type="InterPro" id="IPR031968">
    <property type="entry name" value="VASt"/>
</dbReference>
<evidence type="ECO:0000313" key="10">
    <source>
        <dbReference type="Proteomes" id="UP000265703"/>
    </source>
</evidence>
<dbReference type="Gene3D" id="2.30.29.30">
    <property type="entry name" value="Pleckstrin-homology domain (PH domain)/Phosphotyrosine-binding domain (PTB)"/>
    <property type="match status" value="1"/>
</dbReference>
<sequence>MLSITKTALQSTIRDSFSRNNSDSEQSKDGINDSPQKQSILREKTDLLGNTKFSETNGNSPFPTPISTPKDEDKQLNAGVESSISLQENLTGTVTNVDNTQVIIQPSSSPSNSVASLKIEHFDRELDDELTTPIAGDITSQIPPPSNTSTTLNDRNDLLLPNDANTSRKFRLPTKSNSAKTSKQKKRRSRGPSILDESLIDSPPLNGYVPAAPRRNVEFHALFRSVPEEDFLINDYGCALQKEILVQGRLYVSANHVCFNANIFGWVTNLVIAFSDIVSIEKKMTAYVIPNAILISTLHAKHFFTTFLSRDSVYDLLIALWKQIHPSLTMTSLTESEYGTSQKCSDASETSEENFISSDDEDVVDSKRTEKLHPISPRNQSRHLASNGVKKRRPTQCACLKKGQHYDNVSLDTKFIGSVEKIFNLIFTSEFLKRYLTEEDKCTDLEIGEWNTESSKWTRSQSYIKPLNNAIGPKSTKCIIEDECQHRDFDNYVTNVSTTTTPDVPSGNSFCVKNRICIMWAGANESRIIVTCSIEWSKSSWLKGTIERACIDGQQTYWKDLAQAIKKYIATHPSEFRDESVQEETVDSDEKVALKRTQTRPKDRIHPAEEIPDIQENEPITVKHHNVLDIVTNIMTSILNSLTKYITIPSTNAIILLILLMLVINNFNNWLTLRNIGCKLDSLDSRKGELFSKSHEYREYTPLFLERIENEEDDPLWQWLQERSKMYEEATKQKGASNSESTSTRDHTTSSETSPSPQIHSDDNNNSQHFGQRPVSSQSLHEQIGDIYRLIQVAEGHVKKLVDVAEFESSYYRGSEDNINRQHYSDEL</sequence>
<feature type="compositionally biased region" description="Polar residues" evidence="6">
    <location>
        <begin position="13"/>
        <end position="24"/>
    </location>
</feature>
<evidence type="ECO:0000256" key="6">
    <source>
        <dbReference type="SAM" id="MobiDB-lite"/>
    </source>
</evidence>
<keyword evidence="4 7" id="KW-1133">Transmembrane helix</keyword>
<feature type="compositionally biased region" description="Basic and acidic residues" evidence="6">
    <location>
        <begin position="364"/>
        <end position="373"/>
    </location>
</feature>
<dbReference type="InterPro" id="IPR051482">
    <property type="entry name" value="Cholesterol_transport"/>
</dbReference>